<organism evidence="4 5">
    <name type="scientific">Blepharisma stoltei</name>
    <dbReference type="NCBI Taxonomy" id="1481888"/>
    <lineage>
        <taxon>Eukaryota</taxon>
        <taxon>Sar</taxon>
        <taxon>Alveolata</taxon>
        <taxon>Ciliophora</taxon>
        <taxon>Postciliodesmatophora</taxon>
        <taxon>Heterotrichea</taxon>
        <taxon>Heterotrichida</taxon>
        <taxon>Blepharismidae</taxon>
        <taxon>Blepharisma</taxon>
    </lineage>
</organism>
<dbReference type="SMART" id="SM00320">
    <property type="entry name" value="WD40"/>
    <property type="match status" value="4"/>
</dbReference>
<evidence type="ECO:0000256" key="1">
    <source>
        <dbReference type="ARBA" id="ARBA00022574"/>
    </source>
</evidence>
<dbReference type="AlphaFoldDB" id="A0AAU9KDI2"/>
<dbReference type="Pfam" id="PF00400">
    <property type="entry name" value="WD40"/>
    <property type="match status" value="1"/>
</dbReference>
<keyword evidence="1 3" id="KW-0853">WD repeat</keyword>
<dbReference type="PROSITE" id="PS50082">
    <property type="entry name" value="WD_REPEATS_2"/>
    <property type="match status" value="1"/>
</dbReference>
<dbReference type="SUPFAM" id="SSF50998">
    <property type="entry name" value="Quinoprotein alcohol dehydrogenase-like"/>
    <property type="match status" value="1"/>
</dbReference>
<feature type="repeat" description="WD" evidence="3">
    <location>
        <begin position="464"/>
        <end position="505"/>
    </location>
</feature>
<evidence type="ECO:0000256" key="3">
    <source>
        <dbReference type="PROSITE-ProRule" id="PRU00221"/>
    </source>
</evidence>
<sequence>MHSPALLEPLLNEERDYSKLIKLQNQIVTLPSQANQENKTELGYSSLKQAIIDISVQFQKKLPLSINLPFTIQEIIPLLDGIHYLASTKEGTILYLNPSAQTFDDKKISAGAFPLVFLESENIAYFSRGNELLTIKIPSLEIIKFLSFKEGKHLISLKKYFDQNTLLLHFMDEILLLNLSDPNQTKSLFIGEFSNFSISSKDQIALISSRGQLIALSSDNEKIGEASIDIESLKLEYSPKGTMILVGYESKILIFKASNLEKIQIINLTQNKSGTFTITNNENYILFPDRENLQFYDLQSFQITETINIDDFPILFIGLSINNKHIYVSGSNSKFYTLSFPIFDFQKAIEAERAEPLDESTVLIRNGEHFQTWNFITDEITDVVTMKVDYFDVQNNENFFVKSGETMSKVHIPTKSISTVFLDKNLYEPMYDWCFSPDGKFIVTGSAKRLFLWDLESMTIIKEFKGHDSMTRNICYLSKSNALAGIAENKTPRIWDLDTTKEIAVIYENDETYTMKVTHNEEIIIIITMNGSINFWDWRKSIKLHSLKSSTPAIGRVVITKDDKFMIGYSSDGRVLFISLEMFNQLFSYKYEAMYNMNLCGDGNYIFFRAKVKKEHFGEISEKCMAVVRENPLKMRNITCAGPGNKYEYMKYISKLLNNQEVEYNPEMDNWTIFPYRINTFHLYAYFNRPNHLKLALKNGSSMINTVLNQNPLCIAIRKGYSNCISTIIFALDKYLPIHPYSLKSLSNETLVRLNSSSCSSLLKFYDAIFRKDTSEHAAKFCSSSAEIPIHFLSDNIFIENSNFLDSKNLKEQERPITFLSSYVRLDLTVGSQASIDFLFSIYDSPNPNIMMTPLIQEIIQY</sequence>
<keyword evidence="2" id="KW-0677">Repeat</keyword>
<keyword evidence="5" id="KW-1185">Reference proteome</keyword>
<dbReference type="PANTHER" id="PTHR22847">
    <property type="entry name" value="WD40 REPEAT PROTEIN"/>
    <property type="match status" value="1"/>
</dbReference>
<protein>
    <submittedName>
        <fullName evidence="4">Uncharacterized protein</fullName>
    </submittedName>
</protein>
<dbReference type="InterPro" id="IPR011047">
    <property type="entry name" value="Quinoprotein_ADH-like_sf"/>
</dbReference>
<name>A0AAU9KDI2_9CILI</name>
<dbReference type="Proteomes" id="UP001162131">
    <property type="component" value="Unassembled WGS sequence"/>
</dbReference>
<evidence type="ECO:0000313" key="4">
    <source>
        <dbReference type="EMBL" id="CAG9335763.1"/>
    </source>
</evidence>
<dbReference type="EMBL" id="CAJZBQ010000062">
    <property type="protein sequence ID" value="CAG9335763.1"/>
    <property type="molecule type" value="Genomic_DNA"/>
</dbReference>
<dbReference type="GO" id="GO:1990234">
    <property type="term" value="C:transferase complex"/>
    <property type="evidence" value="ECO:0007669"/>
    <property type="project" value="UniProtKB-ARBA"/>
</dbReference>
<gene>
    <name evidence="4" type="ORF">BSTOLATCC_MIC64226</name>
</gene>
<comment type="caution">
    <text evidence="4">The sequence shown here is derived from an EMBL/GenBank/DDBJ whole genome shotgun (WGS) entry which is preliminary data.</text>
</comment>
<dbReference type="Gene3D" id="2.130.10.10">
    <property type="entry name" value="YVTN repeat-like/Quinoprotein amine dehydrogenase"/>
    <property type="match status" value="1"/>
</dbReference>
<accession>A0AAU9KDI2</accession>
<evidence type="ECO:0000313" key="5">
    <source>
        <dbReference type="Proteomes" id="UP001162131"/>
    </source>
</evidence>
<evidence type="ECO:0000256" key="2">
    <source>
        <dbReference type="ARBA" id="ARBA00022737"/>
    </source>
</evidence>
<dbReference type="InterPro" id="IPR001680">
    <property type="entry name" value="WD40_rpt"/>
</dbReference>
<dbReference type="InterPro" id="IPR015943">
    <property type="entry name" value="WD40/YVTN_repeat-like_dom_sf"/>
</dbReference>
<reference evidence="4" key="1">
    <citation type="submission" date="2021-09" db="EMBL/GenBank/DDBJ databases">
        <authorList>
            <consortium name="AG Swart"/>
            <person name="Singh M."/>
            <person name="Singh A."/>
            <person name="Seah K."/>
            <person name="Emmerich C."/>
        </authorList>
    </citation>
    <scope>NUCLEOTIDE SEQUENCE</scope>
    <source>
        <strain evidence="4">ATCC30299</strain>
    </source>
</reference>
<dbReference type="PANTHER" id="PTHR22847:SF637">
    <property type="entry name" value="WD REPEAT DOMAIN 5B"/>
    <property type="match status" value="1"/>
</dbReference>
<proteinExistence type="predicted"/>